<name>A0A2S6II47_9ACTN</name>
<dbReference type="Pfam" id="PF05258">
    <property type="entry name" value="DciA"/>
    <property type="match status" value="1"/>
</dbReference>
<feature type="region of interest" description="Disordered" evidence="1">
    <location>
        <begin position="1"/>
        <end position="102"/>
    </location>
</feature>
<feature type="region of interest" description="Disordered" evidence="1">
    <location>
        <begin position="192"/>
        <end position="216"/>
    </location>
</feature>
<organism evidence="2 3">
    <name type="scientific">Kineococcus xinjiangensis</name>
    <dbReference type="NCBI Taxonomy" id="512762"/>
    <lineage>
        <taxon>Bacteria</taxon>
        <taxon>Bacillati</taxon>
        <taxon>Actinomycetota</taxon>
        <taxon>Actinomycetes</taxon>
        <taxon>Kineosporiales</taxon>
        <taxon>Kineosporiaceae</taxon>
        <taxon>Kineococcus</taxon>
    </lineage>
</organism>
<reference evidence="2 3" key="1">
    <citation type="submission" date="2018-02" db="EMBL/GenBank/DDBJ databases">
        <title>Genomic Encyclopedia of Archaeal and Bacterial Type Strains, Phase II (KMG-II): from individual species to whole genera.</title>
        <authorList>
            <person name="Goeker M."/>
        </authorList>
    </citation>
    <scope>NUCLEOTIDE SEQUENCE [LARGE SCALE GENOMIC DNA]</scope>
    <source>
        <strain evidence="2 3">DSM 22857</strain>
    </source>
</reference>
<evidence type="ECO:0000313" key="3">
    <source>
        <dbReference type="Proteomes" id="UP000239485"/>
    </source>
</evidence>
<feature type="compositionally biased region" description="Basic and acidic residues" evidence="1">
    <location>
        <begin position="71"/>
        <end position="86"/>
    </location>
</feature>
<sequence>MPGENEPGQDEPEPLLPPPGVDLRTEPEDPAAGTADAVRAALGRARAAATARGLTPTARTRGGGFEAPRTAADRAADRAAERDRRRSAAARSGAWPDARDPQPLKSLVDRLVGERGWREPVSVGGVFGRWDAVVGSEVAQHCRPETFDEGKLTVRAESTAWATQVRLLVPDVLRRLDEELGSGVVTAVVVRGPQGPSWRKGGRSAPGARGPRDTYG</sequence>
<protein>
    <submittedName>
        <fullName evidence="2">Uncharacterized protein DUF721</fullName>
    </submittedName>
</protein>
<accession>A0A2S6II47</accession>
<dbReference type="PANTHER" id="PTHR36456:SF1">
    <property type="entry name" value="UPF0232 PROTEIN SCO3875"/>
    <property type="match status" value="1"/>
</dbReference>
<gene>
    <name evidence="2" type="ORF">CLV92_109133</name>
</gene>
<proteinExistence type="predicted"/>
<comment type="caution">
    <text evidence="2">The sequence shown here is derived from an EMBL/GenBank/DDBJ whole genome shotgun (WGS) entry which is preliminary data.</text>
</comment>
<dbReference type="Proteomes" id="UP000239485">
    <property type="component" value="Unassembled WGS sequence"/>
</dbReference>
<dbReference type="RefSeq" id="WP_211291118.1">
    <property type="nucleotide sequence ID" value="NZ_PTJD01000009.1"/>
</dbReference>
<keyword evidence="3" id="KW-1185">Reference proteome</keyword>
<evidence type="ECO:0000256" key="1">
    <source>
        <dbReference type="SAM" id="MobiDB-lite"/>
    </source>
</evidence>
<dbReference type="PANTHER" id="PTHR36456">
    <property type="entry name" value="UPF0232 PROTEIN SCO3875"/>
    <property type="match status" value="1"/>
</dbReference>
<dbReference type="AlphaFoldDB" id="A0A2S6II47"/>
<dbReference type="EMBL" id="PTJD01000009">
    <property type="protein sequence ID" value="PPK93856.1"/>
    <property type="molecule type" value="Genomic_DNA"/>
</dbReference>
<feature type="compositionally biased region" description="Low complexity" evidence="1">
    <location>
        <begin position="34"/>
        <end position="60"/>
    </location>
</feature>
<evidence type="ECO:0000313" key="2">
    <source>
        <dbReference type="EMBL" id="PPK93856.1"/>
    </source>
</evidence>
<dbReference type="InterPro" id="IPR007922">
    <property type="entry name" value="DciA-like"/>
</dbReference>